<organism evidence="2 3">
    <name type="scientific">Coemansia javaensis</name>
    <dbReference type="NCBI Taxonomy" id="2761396"/>
    <lineage>
        <taxon>Eukaryota</taxon>
        <taxon>Fungi</taxon>
        <taxon>Fungi incertae sedis</taxon>
        <taxon>Zoopagomycota</taxon>
        <taxon>Kickxellomycotina</taxon>
        <taxon>Kickxellomycetes</taxon>
        <taxon>Kickxellales</taxon>
        <taxon>Kickxellaceae</taxon>
        <taxon>Coemansia</taxon>
    </lineage>
</organism>
<evidence type="ECO:0000313" key="2">
    <source>
        <dbReference type="EMBL" id="KAJ2783368.1"/>
    </source>
</evidence>
<gene>
    <name evidence="2" type="ORF">H4R18_001735</name>
</gene>
<feature type="region of interest" description="Disordered" evidence="1">
    <location>
        <begin position="1391"/>
        <end position="1472"/>
    </location>
</feature>
<keyword evidence="3" id="KW-1185">Reference proteome</keyword>
<reference evidence="2" key="1">
    <citation type="submission" date="2022-07" db="EMBL/GenBank/DDBJ databases">
        <title>Phylogenomic reconstructions and comparative analyses of Kickxellomycotina fungi.</title>
        <authorList>
            <person name="Reynolds N.K."/>
            <person name="Stajich J.E."/>
            <person name="Barry K."/>
            <person name="Grigoriev I.V."/>
            <person name="Crous P."/>
            <person name="Smith M.E."/>
        </authorList>
    </citation>
    <scope>NUCLEOTIDE SEQUENCE</scope>
    <source>
        <strain evidence="2">NBRC 105414</strain>
    </source>
</reference>
<feature type="compositionally biased region" description="Polar residues" evidence="1">
    <location>
        <begin position="1316"/>
        <end position="1346"/>
    </location>
</feature>
<feature type="region of interest" description="Disordered" evidence="1">
    <location>
        <begin position="1297"/>
        <end position="1355"/>
    </location>
</feature>
<feature type="compositionally biased region" description="Polar residues" evidence="1">
    <location>
        <begin position="1418"/>
        <end position="1434"/>
    </location>
</feature>
<comment type="caution">
    <text evidence="2">The sequence shown here is derived from an EMBL/GenBank/DDBJ whole genome shotgun (WGS) entry which is preliminary data.</text>
</comment>
<evidence type="ECO:0008006" key="4">
    <source>
        <dbReference type="Google" id="ProtNLM"/>
    </source>
</evidence>
<feature type="region of interest" description="Disordered" evidence="1">
    <location>
        <begin position="1615"/>
        <end position="1647"/>
    </location>
</feature>
<accession>A0A9W8HE27</accession>
<evidence type="ECO:0000256" key="1">
    <source>
        <dbReference type="SAM" id="MobiDB-lite"/>
    </source>
</evidence>
<sequence>MFYPEDADTLSWAPDIGDHLGMGDPYYMFLSDMPLEPKRKIFQSINDSIRDHVISDVFGSPEQIRWVAGVLRLGMQLPVEDVDLVHAAFRHYSNIAFQIHQKASRPADGALSGKTVSASTMNAVLELMVRPAILFNPRVFFAYQLPSVAARGHDGRVDCRMHAPFVVEPAACRAGPALLHGPIPRLELLELDTNGGDQSAALEMPRVALSASAVDRLELHDRAGLGAPVCPPLSATQLKRALGLWEQHVAFLEHVLLVYTTIFRGPRHSIGMDRLEAIIRSTMCVIDMILSQGGNNPRLAAWRDRYRPIVGAELWDRTWGTLGDRLEAQAVKLMLDVWSRTSWQAFAPIRSDVHKIQYWTHRDRVIDAWMAVIKEVFRSTMWHCYIHGKGSCQERVRVQLPDFSIVLSLMGVETLNILEEFSRIPVEYGIMSDHGYAAFAGMICDAVDDALSIKRTVVVNGLQYAQMPPTPNSILGFFGKKLIAMAKRKQDPAGRLVGVRRRVIETLVTLLIMPQDPEDPLQPEYRSQILYAVRKAMDDPDGPQVITPNVAALLINTRYARPFIPKIYTLLSQVLPMGTDSSLRRSGYEAIAAIVGLISYYQQLGQLDLIGNSEAWLTNHLSQNERAVESARSMRTRTALRKLAGRIARCTFKGAAKSDPVFRRYLRCIFQDLLISAALETSAENLQYATCVAITLLHQHARYAPGYVGVFVEFYVDQLGATQSDELSTAYVYGILQAAMVTWEDILDEKECAQIVDIVVSGLSDCDRGLRMHTSWHPYHQTFITSMRCLSSWISVLGKHVRPLPETSSKLVALVARCNAFMSRASHTVHEQTCALERRLCLPTSEIEDVCACVCGNDCNTQAVARRCVMGCKTITTFTLLDVFGTSGRRVSARARVRASGRPIILDESLYKTLFTTIGVLSVIFSRRLGAMTHYHMGAPVDIQAAHRILGNEPTLNARDILRNCRVDIVDDPGEYVPVRLQMVAMFNSIIYTAITIRRRTNQSEGNLMIHMTARHAGGRREWVHAFPPLKRTETAVPEADPEQPPLPWIRKSECEVPTASGACRAASPMPPERVPFVGSAVDEESDQAISRAIASSYNMLHEEKYRSDVQFQPARPHAQAPKGATLDRRMCASFFGSNFNCIDISESVLKELDLLDDLDMPFSAHAGIIYLQSPDSLTTRREVCKGPLRGVSSAFSRFLEGLCSTQRLGVGKLCDHQYGRLSLLRRVFSVKGFKVCYDLAPNVSSLVSGRQMGPDDNARFYELLKERGITVVWFDLHPGPLNAELTWQFIDQLQHGASDQQHAPGAEYPLDAPQHRTTVSQPASTGEHNEEAGQQSLASSASVLTETKEEVAQNKDADVDAARIRQELALDNKVLRCSSHPCRVLAATMRRRKGCDRPRAEDSPAVAASPSGGGDTRCSTPPSMPERQQSSTRGAEDGPTASYPATPANTPVDPLLEPQKPPDGEPHQKAPCCGPCQKPDKCMDMGCSATRAPDVNGRRVRVLLALAPIVDTAGRLIKVTVSVDGGPKELNQDFERMTGPLTTHTVVAAKDIACVLSATVLDASANMASLQGDDFSMVYRRAAMISDIIERHSIKHGSISDAHKFVFPSDKSGMRSAVDARHGTSARDRSAPEAATRARCGDGAET</sequence>
<name>A0A9W8HE27_9FUNG</name>
<dbReference type="SUPFAM" id="SSF48371">
    <property type="entry name" value="ARM repeat"/>
    <property type="match status" value="1"/>
</dbReference>
<dbReference type="OrthoDB" id="5567668at2759"/>
<feature type="compositionally biased region" description="Basic and acidic residues" evidence="1">
    <location>
        <begin position="1619"/>
        <end position="1632"/>
    </location>
</feature>
<dbReference type="EMBL" id="JANBUL010000049">
    <property type="protein sequence ID" value="KAJ2783368.1"/>
    <property type="molecule type" value="Genomic_DNA"/>
</dbReference>
<dbReference type="Proteomes" id="UP001140217">
    <property type="component" value="Unassembled WGS sequence"/>
</dbReference>
<protein>
    <recommendedName>
        <fullName evidence="4">Rap-GAP domain-containing protein</fullName>
    </recommendedName>
</protein>
<dbReference type="InterPro" id="IPR016024">
    <property type="entry name" value="ARM-type_fold"/>
</dbReference>
<proteinExistence type="predicted"/>
<evidence type="ECO:0000313" key="3">
    <source>
        <dbReference type="Proteomes" id="UP001140217"/>
    </source>
</evidence>